<evidence type="ECO:0000256" key="1">
    <source>
        <dbReference type="SAM" id="SignalP"/>
    </source>
</evidence>
<dbReference type="Proteomes" id="UP000307541">
    <property type="component" value="Unassembled WGS sequence"/>
</dbReference>
<comment type="caution">
    <text evidence="2">The sequence shown here is derived from an EMBL/GenBank/DDBJ whole genome shotgun (WGS) entry which is preliminary data.</text>
</comment>
<proteinExistence type="predicted"/>
<dbReference type="AlphaFoldDB" id="A0A4T2A0Q8"/>
<keyword evidence="3" id="KW-1185">Reference proteome</keyword>
<organism evidence="2 3">
    <name type="scientific">Pseudomonas leptonychotis</name>
    <dbReference type="NCBI Taxonomy" id="2448482"/>
    <lineage>
        <taxon>Bacteria</taxon>
        <taxon>Pseudomonadati</taxon>
        <taxon>Pseudomonadota</taxon>
        <taxon>Gammaproteobacteria</taxon>
        <taxon>Pseudomonadales</taxon>
        <taxon>Pseudomonadaceae</taxon>
        <taxon>Pseudomonas</taxon>
    </lineage>
</organism>
<gene>
    <name evidence="2" type="ORF">D8779_07820</name>
</gene>
<dbReference type="RefSeq" id="WP_136663851.1">
    <property type="nucleotide sequence ID" value="NZ_RFLV01000001.1"/>
</dbReference>
<evidence type="ECO:0000313" key="2">
    <source>
        <dbReference type="EMBL" id="TIH10570.1"/>
    </source>
</evidence>
<sequence>MKRLTTLFLSALSLPLTAAACPIGMQYDGYGCSPPYQYSMDDWIREKNDYLDSLGPKNPVPVVYRSPEEVAELQRLQAEKNQRDAAIAQEIAQGVWYSASSTTPEGKLCVATFAKFTRADNGQNGGVVSLLGFQQPKPDAWLIFYGTGLPTPKNVKKIQLTLQQDDEPAQTVEVFSYRFERKIGAIAFAVPGLTAALEGMRDKQRFNLSIDGQTVLTLQWADAAPVIQQLQQCAK</sequence>
<name>A0A4T2A0Q8_9PSED</name>
<evidence type="ECO:0000313" key="3">
    <source>
        <dbReference type="Proteomes" id="UP000307541"/>
    </source>
</evidence>
<feature type="signal peptide" evidence="1">
    <location>
        <begin position="1"/>
        <end position="18"/>
    </location>
</feature>
<accession>A0A4T2A0Q8</accession>
<dbReference type="PROSITE" id="PS51257">
    <property type="entry name" value="PROKAR_LIPOPROTEIN"/>
    <property type="match status" value="1"/>
</dbReference>
<keyword evidence="1" id="KW-0732">Signal</keyword>
<feature type="chain" id="PRO_5020520819" evidence="1">
    <location>
        <begin position="19"/>
        <end position="235"/>
    </location>
</feature>
<reference evidence="2 3" key="1">
    <citation type="submission" date="2018-10" db="EMBL/GenBank/DDBJ databases">
        <title>Pseudomonas leptonychotis sp. nov., isolated from Weddell seals in Antarctica.</title>
        <authorList>
            <person name="Novakova D."/>
            <person name="Svec P."/>
            <person name="Kralova S."/>
            <person name="Kristofova L."/>
            <person name="Zeman M."/>
            <person name="Pantucek R."/>
            <person name="Maslanova I."/>
            <person name="Sedlacek I."/>
        </authorList>
    </citation>
    <scope>NUCLEOTIDE SEQUENCE [LARGE SCALE GENOMIC DNA]</scope>
    <source>
        <strain evidence="2 3">CCM 8849</strain>
    </source>
</reference>
<dbReference type="OrthoDB" id="6026830at2"/>
<protein>
    <submittedName>
        <fullName evidence="2">Uncharacterized protein</fullName>
    </submittedName>
</protein>
<dbReference type="EMBL" id="RFLV01000001">
    <property type="protein sequence ID" value="TIH10570.1"/>
    <property type="molecule type" value="Genomic_DNA"/>
</dbReference>